<dbReference type="EMBL" id="KL197722">
    <property type="protein sequence ID" value="KDQ56359.1"/>
    <property type="molecule type" value="Genomic_DNA"/>
</dbReference>
<dbReference type="HOGENOM" id="CLU_070843_0_0_1"/>
<keyword evidence="3" id="KW-1185">Reference proteome</keyword>
<dbReference type="AlphaFoldDB" id="A0A067PNI8"/>
<proteinExistence type="predicted"/>
<sequence length="295" mass="33071">MKLPQKDDHDASNDFALCDQTLRCAIEYKELLPPDAQERWTPIVKMLKNLTSSHKLGALAADDVSSSIARMEPGDTLTFLIRAQNAGLLVRKFVDKTIFESFEVSVPNEKIMGAKGKLLCSYPGPAIGVLCKIVEDSSFLTELSSFLAHMDVDILDSAPTTEKAGSAVIETRDTAHPRYITQLLTGILRGIGEPEEVPRIRKRIADDILWDNAKLPWRRSPLWLVIRVALQTSLHRESNSHTEYKSFMLYLMSTILRRSSEKGLPSDLLFCMRAKLIRRLSKLGSSTPQFVVSEV</sequence>
<gene>
    <name evidence="2" type="ORF">JAAARDRAFT_132520</name>
</gene>
<feature type="non-terminal residue" evidence="2">
    <location>
        <position position="295"/>
    </location>
</feature>
<accession>A0A067PNI8</accession>
<evidence type="ECO:0000313" key="2">
    <source>
        <dbReference type="EMBL" id="KDQ56359.1"/>
    </source>
</evidence>
<dbReference type="STRING" id="933084.A0A067PNI8"/>
<dbReference type="InterPro" id="IPR046541">
    <property type="entry name" value="DUF6606"/>
</dbReference>
<evidence type="ECO:0000259" key="1">
    <source>
        <dbReference type="Pfam" id="PF20255"/>
    </source>
</evidence>
<name>A0A067PNI8_9AGAM</name>
<feature type="domain" description="DUF6606" evidence="1">
    <location>
        <begin position="2"/>
        <end position="256"/>
    </location>
</feature>
<dbReference type="Pfam" id="PF20255">
    <property type="entry name" value="DUF6606"/>
    <property type="match status" value="1"/>
</dbReference>
<organism evidence="2 3">
    <name type="scientific">Jaapia argillacea MUCL 33604</name>
    <dbReference type="NCBI Taxonomy" id="933084"/>
    <lineage>
        <taxon>Eukaryota</taxon>
        <taxon>Fungi</taxon>
        <taxon>Dikarya</taxon>
        <taxon>Basidiomycota</taxon>
        <taxon>Agaricomycotina</taxon>
        <taxon>Agaricomycetes</taxon>
        <taxon>Agaricomycetidae</taxon>
        <taxon>Jaapiales</taxon>
        <taxon>Jaapiaceae</taxon>
        <taxon>Jaapia</taxon>
    </lineage>
</organism>
<dbReference type="OrthoDB" id="3182339at2759"/>
<protein>
    <recommendedName>
        <fullName evidence="1">DUF6606 domain-containing protein</fullName>
    </recommendedName>
</protein>
<evidence type="ECO:0000313" key="3">
    <source>
        <dbReference type="Proteomes" id="UP000027265"/>
    </source>
</evidence>
<dbReference type="Proteomes" id="UP000027265">
    <property type="component" value="Unassembled WGS sequence"/>
</dbReference>
<reference evidence="3" key="1">
    <citation type="journal article" date="2014" name="Proc. Natl. Acad. Sci. U.S.A.">
        <title>Extensive sampling of basidiomycete genomes demonstrates inadequacy of the white-rot/brown-rot paradigm for wood decay fungi.</title>
        <authorList>
            <person name="Riley R."/>
            <person name="Salamov A.A."/>
            <person name="Brown D.W."/>
            <person name="Nagy L.G."/>
            <person name="Floudas D."/>
            <person name="Held B.W."/>
            <person name="Levasseur A."/>
            <person name="Lombard V."/>
            <person name="Morin E."/>
            <person name="Otillar R."/>
            <person name="Lindquist E.A."/>
            <person name="Sun H."/>
            <person name="LaButti K.M."/>
            <person name="Schmutz J."/>
            <person name="Jabbour D."/>
            <person name="Luo H."/>
            <person name="Baker S.E."/>
            <person name="Pisabarro A.G."/>
            <person name="Walton J.D."/>
            <person name="Blanchette R.A."/>
            <person name="Henrissat B."/>
            <person name="Martin F."/>
            <person name="Cullen D."/>
            <person name="Hibbett D.S."/>
            <person name="Grigoriev I.V."/>
        </authorList>
    </citation>
    <scope>NUCLEOTIDE SEQUENCE [LARGE SCALE GENOMIC DNA]</scope>
    <source>
        <strain evidence="3">MUCL 33604</strain>
    </source>
</reference>
<dbReference type="InParanoid" id="A0A067PNI8"/>